<dbReference type="GO" id="GO:0000981">
    <property type="term" value="F:DNA-binding transcription factor activity, RNA polymerase II-specific"/>
    <property type="evidence" value="ECO:0007669"/>
    <property type="project" value="TreeGrafter"/>
</dbReference>
<reference evidence="9" key="1">
    <citation type="submission" date="2014-12" db="EMBL/GenBank/DDBJ databases">
        <authorList>
            <person name="Jaenicke S."/>
        </authorList>
    </citation>
    <scope>NUCLEOTIDE SEQUENCE [LARGE SCALE GENOMIC DNA]</scope>
    <source>
        <strain evidence="9">CBS1600</strain>
    </source>
</reference>
<evidence type="ECO:0000313" key="12">
    <source>
        <dbReference type="Proteomes" id="UP000094389"/>
    </source>
</evidence>
<dbReference type="SMART" id="SM00355">
    <property type="entry name" value="ZnF_C2H2"/>
    <property type="match status" value="2"/>
</dbReference>
<dbReference type="GO" id="GO:0005634">
    <property type="term" value="C:nucleus"/>
    <property type="evidence" value="ECO:0007669"/>
    <property type="project" value="UniProtKB-SubCell"/>
</dbReference>
<reference evidence="10 12" key="3">
    <citation type="journal article" date="2016" name="Proc. Natl. Acad. Sci. U.S.A.">
        <title>Comparative genomics of biotechnologically important yeasts.</title>
        <authorList>
            <person name="Riley R."/>
            <person name="Haridas S."/>
            <person name="Wolfe K.H."/>
            <person name="Lopes M.R."/>
            <person name="Hittinger C.T."/>
            <person name="Goeker M."/>
            <person name="Salamov A.A."/>
            <person name="Wisecaver J.H."/>
            <person name="Long T.M."/>
            <person name="Calvey C.H."/>
            <person name="Aerts A.L."/>
            <person name="Barry K.W."/>
            <person name="Choi C."/>
            <person name="Clum A."/>
            <person name="Coughlan A.Y."/>
            <person name="Deshpande S."/>
            <person name="Douglass A.P."/>
            <person name="Hanson S.J."/>
            <person name="Klenk H.-P."/>
            <person name="LaButti K.M."/>
            <person name="Lapidus A."/>
            <person name="Lindquist E.A."/>
            <person name="Lipzen A.M."/>
            <person name="Meier-Kolthoff J.P."/>
            <person name="Ohm R.A."/>
            <person name="Otillar R.P."/>
            <person name="Pangilinan J.L."/>
            <person name="Peng Y."/>
            <person name="Rokas A."/>
            <person name="Rosa C.A."/>
            <person name="Scheuner C."/>
            <person name="Sibirny A.A."/>
            <person name="Slot J.C."/>
            <person name="Stielow J.B."/>
            <person name="Sun H."/>
            <person name="Kurtzman C.P."/>
            <person name="Blackwell M."/>
            <person name="Grigoriev I.V."/>
            <person name="Jeffries T.W."/>
        </authorList>
    </citation>
    <scope>NUCLEOTIDE SEQUENCE [LARGE SCALE GENOMIC DNA]</scope>
    <source>
        <strain evidence="12">ATCC 18201 / CBS 1600 / BCRC 20928 / JCM 3617 / NBRC 0987 / NRRL Y-1542</strain>
        <strain evidence="10">NRRL Y-1542</strain>
    </source>
</reference>
<dbReference type="PANTHER" id="PTHR24396:SF19">
    <property type="entry name" value="FI01119P"/>
    <property type="match status" value="1"/>
</dbReference>
<evidence type="ECO:0000313" key="11">
    <source>
        <dbReference type="Proteomes" id="UP000038830"/>
    </source>
</evidence>
<evidence type="ECO:0000256" key="3">
    <source>
        <dbReference type="ARBA" id="ARBA00022771"/>
    </source>
</evidence>
<evidence type="ECO:0000313" key="9">
    <source>
        <dbReference type="EMBL" id="CEP24715.1"/>
    </source>
</evidence>
<accession>A0A1E4RZ61</accession>
<keyword evidence="12" id="KW-1185">Reference proteome</keyword>
<evidence type="ECO:0000256" key="4">
    <source>
        <dbReference type="ARBA" id="ARBA00022833"/>
    </source>
</evidence>
<dbReference type="InterPro" id="IPR013087">
    <property type="entry name" value="Znf_C2H2_type"/>
</dbReference>
<sequence>MQLLDDSVFYNLLVNNTESISDSNGRRLCGGYNNTQSSDDVEVEQQEQGKQQQKGYECSSHGNLDSLISDSLQFPQHLDSTQIHQDGFQYPLVSFSFQPFQPPQEPLKPTQELQNDSEVASTYQQSVFSESLSGEHGYINDMNSSISSLHTERSPDDFLLKDSLRQVKIETSISPKSIGSSTVEEGLPHKRFHKFYSTTMTPTQRVKKVSSVPTYHRCPFCQRQFMNKSYLSRHLKKHDAVKDYKCPFFAPEHTKCHHLNGEFSRKDTFKAHLKSIHFIYPIGVSKSNRNESGGRCAGCFKEFSSNNEWIAQHIETEQCPGLAKYKDEKK</sequence>
<dbReference type="GeneID" id="30990665"/>
<keyword evidence="2" id="KW-0479">Metal-binding</keyword>
<feature type="domain" description="C2H2-type" evidence="8">
    <location>
        <begin position="216"/>
        <end position="243"/>
    </location>
</feature>
<evidence type="ECO:0000256" key="5">
    <source>
        <dbReference type="ARBA" id="ARBA00023242"/>
    </source>
</evidence>
<dbReference type="GO" id="GO:0008270">
    <property type="term" value="F:zinc ion binding"/>
    <property type="evidence" value="ECO:0007669"/>
    <property type="project" value="UniProtKB-KW"/>
</dbReference>
<dbReference type="Gene3D" id="3.30.160.60">
    <property type="entry name" value="Classic Zinc Finger"/>
    <property type="match status" value="1"/>
</dbReference>
<dbReference type="Proteomes" id="UP000038830">
    <property type="component" value="Unassembled WGS sequence"/>
</dbReference>
<organism evidence="9 11">
    <name type="scientific">Cyberlindnera jadinii (strain ATCC 18201 / CBS 1600 / BCRC 20928 / JCM 3617 / NBRC 0987 / NRRL Y-1542)</name>
    <name type="common">Torula yeast</name>
    <name type="synonym">Candida utilis</name>
    <dbReference type="NCBI Taxonomy" id="983966"/>
    <lineage>
        <taxon>Eukaryota</taxon>
        <taxon>Fungi</taxon>
        <taxon>Dikarya</taxon>
        <taxon>Ascomycota</taxon>
        <taxon>Saccharomycotina</taxon>
        <taxon>Saccharomycetes</taxon>
        <taxon>Phaffomycetales</taxon>
        <taxon>Phaffomycetaceae</taxon>
        <taxon>Cyberlindnera</taxon>
    </lineage>
</organism>
<feature type="region of interest" description="Disordered" evidence="7">
    <location>
        <begin position="23"/>
        <end position="60"/>
    </location>
</feature>
<keyword evidence="5" id="KW-0539">Nucleus</keyword>
<protein>
    <submittedName>
        <fullName evidence="9">STP1 protein</fullName>
    </submittedName>
</protein>
<keyword evidence="4" id="KW-0862">Zinc</keyword>
<evidence type="ECO:0000256" key="2">
    <source>
        <dbReference type="ARBA" id="ARBA00022723"/>
    </source>
</evidence>
<evidence type="ECO:0000313" key="10">
    <source>
        <dbReference type="EMBL" id="ODV72553.1"/>
    </source>
</evidence>
<evidence type="ECO:0000256" key="6">
    <source>
        <dbReference type="PROSITE-ProRule" id="PRU00042"/>
    </source>
</evidence>
<evidence type="ECO:0000256" key="7">
    <source>
        <dbReference type="SAM" id="MobiDB-lite"/>
    </source>
</evidence>
<gene>
    <name evidence="9" type="primary">STP1</name>
    <name evidence="9" type="ORF">BN1211_5606</name>
    <name evidence="10" type="ORF">CYBJADRAFT_17189</name>
</gene>
<dbReference type="RefSeq" id="XP_020069592.1">
    <property type="nucleotide sequence ID" value="XM_020216269.1"/>
</dbReference>
<dbReference type="AlphaFoldDB" id="A0A0H5C8Q0"/>
<accession>A0A0H5C8Q0</accession>
<evidence type="ECO:0000259" key="8">
    <source>
        <dbReference type="PROSITE" id="PS50157"/>
    </source>
</evidence>
<dbReference type="PROSITE" id="PS00028">
    <property type="entry name" value="ZINC_FINGER_C2H2_1"/>
    <property type="match status" value="1"/>
</dbReference>
<dbReference type="Proteomes" id="UP000094389">
    <property type="component" value="Unassembled WGS sequence"/>
</dbReference>
<name>A0A0H5C8Q0_CYBJN</name>
<reference evidence="11" key="2">
    <citation type="journal article" date="2015" name="J. Biotechnol.">
        <title>The structure of the Cyberlindnera jadinii genome and its relation to Candida utilis analyzed by the occurrence of single nucleotide polymorphisms.</title>
        <authorList>
            <person name="Rupp O."/>
            <person name="Brinkrolf K."/>
            <person name="Buerth C."/>
            <person name="Kunigo M."/>
            <person name="Schneider J."/>
            <person name="Jaenicke S."/>
            <person name="Goesmann A."/>
            <person name="Puehler A."/>
            <person name="Jaeger K.-E."/>
            <person name="Ernst J.F."/>
        </authorList>
    </citation>
    <scope>NUCLEOTIDE SEQUENCE [LARGE SCALE GENOMIC DNA]</scope>
    <source>
        <strain evidence="11">ATCC 18201 / CBS 1600 / BCRC 20928 / JCM 3617 / NBRC 0987 / NRRL Y-1542</strain>
    </source>
</reference>
<proteinExistence type="predicted"/>
<dbReference type="STRING" id="983966.A0A0H5C8Q0"/>
<keyword evidence="3 6" id="KW-0863">Zinc-finger</keyword>
<dbReference type="EMBL" id="KV453934">
    <property type="protein sequence ID" value="ODV72553.1"/>
    <property type="molecule type" value="Genomic_DNA"/>
</dbReference>
<dbReference type="Pfam" id="PF13894">
    <property type="entry name" value="zf-C2H2_4"/>
    <property type="match status" value="1"/>
</dbReference>
<feature type="compositionally biased region" description="Low complexity" evidence="7">
    <location>
        <begin position="46"/>
        <end position="55"/>
    </location>
</feature>
<dbReference type="SUPFAM" id="SSF57667">
    <property type="entry name" value="beta-beta-alpha zinc fingers"/>
    <property type="match status" value="1"/>
</dbReference>
<dbReference type="InterPro" id="IPR051643">
    <property type="entry name" value="Transcr_Reg_ZincFinger"/>
</dbReference>
<dbReference type="PANTHER" id="PTHR24396">
    <property type="entry name" value="ZINC FINGER PROTEIN"/>
    <property type="match status" value="1"/>
</dbReference>
<dbReference type="OrthoDB" id="9439903at2759"/>
<dbReference type="InterPro" id="IPR036236">
    <property type="entry name" value="Znf_C2H2_sf"/>
</dbReference>
<dbReference type="GO" id="GO:0000978">
    <property type="term" value="F:RNA polymerase II cis-regulatory region sequence-specific DNA binding"/>
    <property type="evidence" value="ECO:0007669"/>
    <property type="project" value="TreeGrafter"/>
</dbReference>
<evidence type="ECO:0000256" key="1">
    <source>
        <dbReference type="ARBA" id="ARBA00004123"/>
    </source>
</evidence>
<dbReference type="PROSITE" id="PS50157">
    <property type="entry name" value="ZINC_FINGER_C2H2_2"/>
    <property type="match status" value="1"/>
</dbReference>
<comment type="subcellular location">
    <subcellularLocation>
        <location evidence="1">Nucleus</location>
    </subcellularLocation>
</comment>
<dbReference type="EMBL" id="CDQK01000006">
    <property type="protein sequence ID" value="CEP24715.1"/>
    <property type="molecule type" value="Genomic_DNA"/>
</dbReference>